<dbReference type="Proteomes" id="UP001165089">
    <property type="component" value="Unassembled WGS sequence"/>
</dbReference>
<dbReference type="SUPFAM" id="SSF53067">
    <property type="entry name" value="Actin-like ATPase domain"/>
    <property type="match status" value="1"/>
</dbReference>
<keyword evidence="2" id="KW-1185">Reference proteome</keyword>
<sequence>MNILVIDVGGTHVKVLASGQTEPRKFESGPTLTPSRMVEKVKALTADWSYGALSIGYPGLVVHGRIAAEPRNLGRGWVGFDFSGAFGLPVRIINDAAMQALGSYEGGRMLFLGLGTGLGSAMIVGGRIEPMELAHLPYRKGRSYEDCLGLAGMKRLGRKKWRKHVWAVVDLLRGALEPESVAVGGGNAVKLKQLPPGVRRVDNANAFVGGFRLWQDGGLER</sequence>
<accession>A0ABQ5Q7V9</accession>
<dbReference type="InterPro" id="IPR043129">
    <property type="entry name" value="ATPase_NBD"/>
</dbReference>
<dbReference type="RefSeq" id="WP_285724675.1">
    <property type="nucleotide sequence ID" value="NZ_BSDD01000003.1"/>
</dbReference>
<organism evidence="1 2">
    <name type="scientific">Geothrix rubra</name>
    <dbReference type="NCBI Taxonomy" id="2927977"/>
    <lineage>
        <taxon>Bacteria</taxon>
        <taxon>Pseudomonadati</taxon>
        <taxon>Acidobacteriota</taxon>
        <taxon>Holophagae</taxon>
        <taxon>Holophagales</taxon>
        <taxon>Holophagaceae</taxon>
        <taxon>Geothrix</taxon>
    </lineage>
</organism>
<protein>
    <recommendedName>
        <fullName evidence="3">ROK family protein</fullName>
    </recommendedName>
</protein>
<reference evidence="1 2" key="1">
    <citation type="journal article" date="2023" name="Antonie Van Leeuwenhoek">
        <title>Mesoterricola silvestris gen. nov., sp. nov., Mesoterricola sediminis sp. nov., Geothrix oryzae sp. nov., Geothrix edaphica sp. nov., Geothrix rubra sp. nov., and Geothrix limicola sp. nov., six novel members of Acidobacteriota isolated from soils.</title>
        <authorList>
            <person name="Itoh H."/>
            <person name="Sugisawa Y."/>
            <person name="Mise K."/>
            <person name="Xu Z."/>
            <person name="Kuniyasu M."/>
            <person name="Ushijima N."/>
            <person name="Kawano K."/>
            <person name="Kobayashi E."/>
            <person name="Shiratori Y."/>
            <person name="Masuda Y."/>
            <person name="Senoo K."/>
        </authorList>
    </citation>
    <scope>NUCLEOTIDE SEQUENCE [LARGE SCALE GENOMIC DNA]</scope>
    <source>
        <strain evidence="1 2">Red803</strain>
    </source>
</reference>
<dbReference type="InterPro" id="IPR000600">
    <property type="entry name" value="ROK"/>
</dbReference>
<dbReference type="EMBL" id="BSDD01000003">
    <property type="protein sequence ID" value="GLH70190.1"/>
    <property type="molecule type" value="Genomic_DNA"/>
</dbReference>
<comment type="caution">
    <text evidence="1">The sequence shown here is derived from an EMBL/GenBank/DDBJ whole genome shotgun (WGS) entry which is preliminary data.</text>
</comment>
<proteinExistence type="predicted"/>
<evidence type="ECO:0008006" key="3">
    <source>
        <dbReference type="Google" id="ProtNLM"/>
    </source>
</evidence>
<dbReference type="Pfam" id="PF00480">
    <property type="entry name" value="ROK"/>
    <property type="match status" value="1"/>
</dbReference>
<gene>
    <name evidence="1" type="ORF">GETHPA_17230</name>
</gene>
<dbReference type="Gene3D" id="3.30.420.40">
    <property type="match status" value="2"/>
</dbReference>
<evidence type="ECO:0000313" key="2">
    <source>
        <dbReference type="Proteomes" id="UP001165089"/>
    </source>
</evidence>
<evidence type="ECO:0000313" key="1">
    <source>
        <dbReference type="EMBL" id="GLH70190.1"/>
    </source>
</evidence>
<name>A0ABQ5Q7V9_9BACT</name>